<feature type="domain" description="Cation/H+ exchanger transmembrane" evidence="12">
    <location>
        <begin position="31"/>
        <end position="418"/>
    </location>
</feature>
<evidence type="ECO:0000256" key="1">
    <source>
        <dbReference type="ARBA" id="ARBA00004141"/>
    </source>
</evidence>
<keyword evidence="13" id="KW-0614">Plasmid</keyword>
<evidence type="ECO:0000256" key="10">
    <source>
        <dbReference type="SAM" id="Phobius"/>
    </source>
</evidence>
<dbReference type="PRINTS" id="PR01438">
    <property type="entry name" value="UNVRSLSTRESS"/>
</dbReference>
<organism evidence="13 14">
    <name type="scientific">Halocatena salina</name>
    <dbReference type="NCBI Taxonomy" id="2934340"/>
    <lineage>
        <taxon>Archaea</taxon>
        <taxon>Methanobacteriati</taxon>
        <taxon>Methanobacteriota</taxon>
        <taxon>Stenosarchaea group</taxon>
        <taxon>Halobacteria</taxon>
        <taxon>Halobacteriales</taxon>
        <taxon>Natronomonadaceae</taxon>
        <taxon>Halocatena</taxon>
    </lineage>
</organism>
<dbReference type="Proteomes" id="UP000831768">
    <property type="component" value="Plasmid unnamed3"/>
</dbReference>
<dbReference type="GO" id="GO:0016020">
    <property type="term" value="C:membrane"/>
    <property type="evidence" value="ECO:0007669"/>
    <property type="project" value="UniProtKB-SubCell"/>
</dbReference>
<geneLocation type="plasmid" evidence="13 14">
    <name>unnamed3</name>
</geneLocation>
<evidence type="ECO:0000256" key="2">
    <source>
        <dbReference type="ARBA" id="ARBA00022448"/>
    </source>
</evidence>
<evidence type="ECO:0000256" key="6">
    <source>
        <dbReference type="ARBA" id="ARBA00023053"/>
    </source>
</evidence>
<dbReference type="InterPro" id="IPR006015">
    <property type="entry name" value="Universal_stress_UspA"/>
</dbReference>
<dbReference type="PANTHER" id="PTHR43562">
    <property type="entry name" value="NAPA-TYPE SODIUM/HYDROGEN ANTIPORTER"/>
    <property type="match status" value="1"/>
</dbReference>
<dbReference type="InterPro" id="IPR038770">
    <property type="entry name" value="Na+/solute_symporter_sf"/>
</dbReference>
<dbReference type="SUPFAM" id="SSF52402">
    <property type="entry name" value="Adenine nucleotide alpha hydrolases-like"/>
    <property type="match status" value="2"/>
</dbReference>
<reference evidence="13" key="1">
    <citation type="submission" date="2022-04" db="EMBL/GenBank/DDBJ databases">
        <title>Halocatena sp. nov., isolated from a salt lake.</title>
        <authorList>
            <person name="Cui H.-L."/>
        </authorList>
    </citation>
    <scope>NUCLEOTIDE SEQUENCE</scope>
    <source>
        <strain evidence="13">AD-1</strain>
        <plasmid evidence="13">unnamed3</plasmid>
    </source>
</reference>
<dbReference type="AlphaFoldDB" id="A0A8U0A8I3"/>
<feature type="transmembrane region" description="Helical" evidence="10">
    <location>
        <begin position="14"/>
        <end position="32"/>
    </location>
</feature>
<dbReference type="GeneID" id="71929873"/>
<keyword evidence="2" id="KW-0813">Transport</keyword>
<accession>A0A8U0A8I3</accession>
<dbReference type="CDD" id="cd00293">
    <property type="entry name" value="USP-like"/>
    <property type="match status" value="1"/>
</dbReference>
<evidence type="ECO:0000313" key="13">
    <source>
        <dbReference type="EMBL" id="UPM45146.1"/>
    </source>
</evidence>
<feature type="transmembrane region" description="Helical" evidence="10">
    <location>
        <begin position="212"/>
        <end position="235"/>
    </location>
</feature>
<dbReference type="GO" id="GO:0015297">
    <property type="term" value="F:antiporter activity"/>
    <property type="evidence" value="ECO:0007669"/>
    <property type="project" value="UniProtKB-KW"/>
</dbReference>
<feature type="domain" description="UspA" evidence="11">
    <location>
        <begin position="630"/>
        <end position="763"/>
    </location>
</feature>
<feature type="transmembrane region" description="Helical" evidence="10">
    <location>
        <begin position="304"/>
        <end position="323"/>
    </location>
</feature>
<evidence type="ECO:0000313" key="14">
    <source>
        <dbReference type="Proteomes" id="UP000831768"/>
    </source>
</evidence>
<evidence type="ECO:0000256" key="7">
    <source>
        <dbReference type="ARBA" id="ARBA00023065"/>
    </source>
</evidence>
<dbReference type="PANTHER" id="PTHR43562:SF3">
    <property type="entry name" value="SODIUM ION_PROTON EXCHANGER (EUROFUNG)"/>
    <property type="match status" value="1"/>
</dbReference>
<evidence type="ECO:0000256" key="5">
    <source>
        <dbReference type="ARBA" id="ARBA00022989"/>
    </source>
</evidence>
<proteinExistence type="predicted"/>
<keyword evidence="8 10" id="KW-0472">Membrane</keyword>
<evidence type="ECO:0000256" key="3">
    <source>
        <dbReference type="ARBA" id="ARBA00022449"/>
    </source>
</evidence>
<keyword evidence="7" id="KW-0406">Ion transport</keyword>
<gene>
    <name evidence="13" type="ORF">MW046_17460</name>
</gene>
<dbReference type="InterPro" id="IPR006016">
    <property type="entry name" value="UspA"/>
</dbReference>
<dbReference type="Gene3D" id="1.20.1530.20">
    <property type="match status" value="1"/>
</dbReference>
<keyword evidence="9" id="KW-0739">Sodium transport</keyword>
<dbReference type="Pfam" id="PF00999">
    <property type="entry name" value="Na_H_Exchanger"/>
    <property type="match status" value="1"/>
</dbReference>
<keyword evidence="6" id="KW-0915">Sodium</keyword>
<evidence type="ECO:0000256" key="4">
    <source>
        <dbReference type="ARBA" id="ARBA00022692"/>
    </source>
</evidence>
<keyword evidence="3" id="KW-0050">Antiport</keyword>
<keyword evidence="5 10" id="KW-1133">Transmembrane helix</keyword>
<feature type="transmembrane region" description="Helical" evidence="10">
    <location>
        <begin position="275"/>
        <end position="292"/>
    </location>
</feature>
<comment type="subcellular location">
    <subcellularLocation>
        <location evidence="1">Membrane</location>
        <topology evidence="1">Multi-pass membrane protein</topology>
    </subcellularLocation>
</comment>
<sequence>MVQLAVIEPLSEHALLILFVQLFLLLLTARGLGEIAQRVDLPAVVGELLAGIVLGPSFFGVLAPDLFITIFPQLAGPYHLIEVVSWFGLLMLLIVTGFETDLELIASRARPAALVSAAGIVVPFITGFGLGYALPTAFLAAEDQRFVFSLFVAVAMSISAIPVIAKVLLDIDAIHRDIGQITIAAGMIDDTIGWILLSIVAALAKAGTAGNAVAALGAAGETIFWLIVFLLLAFTVGRRLAESIIRWVDSVIGGQAGKITTLMVLALGVGSVTQYIGVEAVLGAFVVGLLIGQVNRFDQSTRHTFETMTLSVFAPIFFAMAGLRVDLTTLADPALFAAGIVVLGVATFGKFSGAFIGARAAGLSRWEGIAMGAGMNARGAIEIIVATIGLSIGVLSIQMYSIIVMVALVTSLTAPPLLRKTLAKTELSDAEIERLERRTSEQRSFLGAIDRVLLPTRCGVSSLIAAQLLGHVVRRRDIDVTCMYVDRSRAVDADGDGTLRQRVTNVLSTVKRSLLRLERRGDSNHHEPQSGDSASHCLEKIEDQLALSDGPARTMTRTVTTSVSDLVLSEAEDHYDLLVIGMNDSPQAADRSLLGAELDRILRVTPCPILAVSSNAASSDRSPEELSVSRILLPTIGTQYSRHAAEVAFAIGADQNAIVEIMHVVTPPQPEETLIEPKLSEAVDIGEAIVDREAELGRQMGVEVLTHVSVGNRPESGILTRATETDADVIVMGSEIRPTSRRAFLGHRVEHVIENASCPVAVVSSV</sequence>
<dbReference type="GO" id="GO:1902600">
    <property type="term" value="P:proton transmembrane transport"/>
    <property type="evidence" value="ECO:0007669"/>
    <property type="project" value="InterPro"/>
</dbReference>
<dbReference type="Gene3D" id="3.40.50.620">
    <property type="entry name" value="HUPs"/>
    <property type="match status" value="1"/>
</dbReference>
<feature type="transmembrane region" description="Helical" evidence="10">
    <location>
        <begin position="146"/>
        <end position="169"/>
    </location>
</feature>
<dbReference type="RefSeq" id="WP_247995800.1">
    <property type="nucleotide sequence ID" value="NZ_CP096022.1"/>
</dbReference>
<dbReference type="Pfam" id="PF00582">
    <property type="entry name" value="Usp"/>
    <property type="match status" value="2"/>
</dbReference>
<keyword evidence="4 10" id="KW-0812">Transmembrane</keyword>
<dbReference type="KEGG" id="haad:MW046_17460"/>
<feature type="transmembrane region" description="Helical" evidence="10">
    <location>
        <begin position="44"/>
        <end position="63"/>
    </location>
</feature>
<name>A0A8U0A8I3_9EURY</name>
<feature type="transmembrane region" description="Helical" evidence="10">
    <location>
        <begin position="247"/>
        <end position="269"/>
    </location>
</feature>
<feature type="domain" description="UspA" evidence="11">
    <location>
        <begin position="450"/>
        <end position="612"/>
    </location>
</feature>
<feature type="transmembrane region" description="Helical" evidence="10">
    <location>
        <begin position="379"/>
        <end position="409"/>
    </location>
</feature>
<evidence type="ECO:0000259" key="12">
    <source>
        <dbReference type="Pfam" id="PF00999"/>
    </source>
</evidence>
<dbReference type="InterPro" id="IPR014729">
    <property type="entry name" value="Rossmann-like_a/b/a_fold"/>
</dbReference>
<feature type="transmembrane region" description="Helical" evidence="10">
    <location>
        <begin position="335"/>
        <end position="358"/>
    </location>
</feature>
<feature type="transmembrane region" description="Helical" evidence="10">
    <location>
        <begin position="83"/>
        <end position="100"/>
    </location>
</feature>
<dbReference type="EMBL" id="CP096022">
    <property type="protein sequence ID" value="UPM45146.1"/>
    <property type="molecule type" value="Genomic_DNA"/>
</dbReference>
<feature type="transmembrane region" description="Helical" evidence="10">
    <location>
        <begin position="181"/>
        <end position="206"/>
    </location>
</feature>
<feature type="transmembrane region" description="Helical" evidence="10">
    <location>
        <begin position="112"/>
        <end position="134"/>
    </location>
</feature>
<protein>
    <submittedName>
        <fullName evidence="13">Cation:proton antiporter</fullName>
    </submittedName>
</protein>
<evidence type="ECO:0000256" key="9">
    <source>
        <dbReference type="ARBA" id="ARBA00023201"/>
    </source>
</evidence>
<dbReference type="InterPro" id="IPR006153">
    <property type="entry name" value="Cation/H_exchanger_TM"/>
</dbReference>
<evidence type="ECO:0000259" key="11">
    <source>
        <dbReference type="Pfam" id="PF00582"/>
    </source>
</evidence>
<dbReference type="GO" id="GO:0006814">
    <property type="term" value="P:sodium ion transport"/>
    <property type="evidence" value="ECO:0007669"/>
    <property type="project" value="UniProtKB-KW"/>
</dbReference>
<evidence type="ECO:0000256" key="8">
    <source>
        <dbReference type="ARBA" id="ARBA00023136"/>
    </source>
</evidence>
<keyword evidence="14" id="KW-1185">Reference proteome</keyword>
<dbReference type="Gene3D" id="3.40.50.12370">
    <property type="match status" value="1"/>
</dbReference>